<dbReference type="RefSeq" id="WP_211326961.1">
    <property type="nucleotide sequence ID" value="NZ_RAPK01000006.1"/>
</dbReference>
<accession>A0A419V8H6</accession>
<evidence type="ECO:0000256" key="2">
    <source>
        <dbReference type="ARBA" id="ARBA00009077"/>
    </source>
</evidence>
<dbReference type="InterPro" id="IPR015421">
    <property type="entry name" value="PyrdxlP-dep_Trfase_major"/>
</dbReference>
<organism evidence="10 11">
    <name type="scientific">Sinobaca qinghaiensis</name>
    <dbReference type="NCBI Taxonomy" id="342944"/>
    <lineage>
        <taxon>Bacteria</taxon>
        <taxon>Bacillati</taxon>
        <taxon>Bacillota</taxon>
        <taxon>Bacilli</taxon>
        <taxon>Bacillales</taxon>
        <taxon>Sporolactobacillaceae</taxon>
        <taxon>Sinobaca</taxon>
    </lineage>
</organism>
<dbReference type="InterPro" id="IPR054542">
    <property type="entry name" value="Cys_met_metab_PP"/>
</dbReference>
<protein>
    <recommendedName>
        <fullName evidence="4">homocysteine desulfhydrase</fullName>
        <ecNumber evidence="4">4.4.1.2</ecNumber>
    </recommendedName>
    <alternativeName>
        <fullName evidence="5">Homocysteine desulfhydrase</fullName>
    </alternativeName>
</protein>
<dbReference type="AlphaFoldDB" id="A0A419V8H6"/>
<comment type="catalytic activity">
    <reaction evidence="7">
        <text>L-methionine + H2O = methanethiol + 2-oxobutanoate + NH4(+)</text>
        <dbReference type="Rhea" id="RHEA:23800"/>
        <dbReference type="ChEBI" id="CHEBI:15377"/>
        <dbReference type="ChEBI" id="CHEBI:16007"/>
        <dbReference type="ChEBI" id="CHEBI:16763"/>
        <dbReference type="ChEBI" id="CHEBI:28938"/>
        <dbReference type="ChEBI" id="CHEBI:57844"/>
        <dbReference type="EC" id="4.4.1.11"/>
    </reaction>
    <physiologicalReaction direction="left-to-right" evidence="7">
        <dbReference type="Rhea" id="RHEA:23801"/>
    </physiologicalReaction>
</comment>
<dbReference type="FunFam" id="3.40.640.10:FF:000046">
    <property type="entry name" value="Cystathionine gamma-lyase"/>
    <property type="match status" value="1"/>
</dbReference>
<keyword evidence="10" id="KW-0456">Lyase</keyword>
<dbReference type="Gene3D" id="3.40.640.10">
    <property type="entry name" value="Type I PLP-dependent aspartate aminotransferase-like (Major domain)"/>
    <property type="match status" value="1"/>
</dbReference>
<dbReference type="GO" id="GO:0047982">
    <property type="term" value="F:homocysteine desulfhydrase activity"/>
    <property type="evidence" value="ECO:0007669"/>
    <property type="project" value="UniProtKB-EC"/>
</dbReference>
<dbReference type="EC" id="4.4.1.2" evidence="4"/>
<dbReference type="PROSITE" id="PS00868">
    <property type="entry name" value="CYS_MET_METAB_PP"/>
    <property type="match status" value="1"/>
</dbReference>
<dbReference type="PIRSF" id="PIRSF001434">
    <property type="entry name" value="CGS"/>
    <property type="match status" value="1"/>
</dbReference>
<dbReference type="Gene3D" id="3.90.1150.10">
    <property type="entry name" value="Aspartate Aminotransferase, domain 1"/>
    <property type="match status" value="1"/>
</dbReference>
<gene>
    <name evidence="10" type="ORF">ATL39_0574</name>
</gene>
<dbReference type="Proteomes" id="UP000285120">
    <property type="component" value="Unassembled WGS sequence"/>
</dbReference>
<evidence type="ECO:0000256" key="1">
    <source>
        <dbReference type="ARBA" id="ARBA00001933"/>
    </source>
</evidence>
<evidence type="ECO:0000256" key="6">
    <source>
        <dbReference type="ARBA" id="ARBA00048780"/>
    </source>
</evidence>
<dbReference type="Pfam" id="PF01053">
    <property type="entry name" value="Cys_Met_Meta_PP"/>
    <property type="match status" value="1"/>
</dbReference>
<sequence>MNYSDEEICMGALTEEGSTYGEVTPPIYQSTIFTKSSFETFTKEQSEEDQHFVYSRGTNPTVQVLEKKLAMLERAEACKCFGSGMGAISAVWMTLLKAGDHVLFMNNIYGPTLQLAAHMERFGIEYTVFDHEQGRAVEEGIKENTRLIYLESPGTMKMKVVDIKHITDAAKKRGIYTMMDNTWATPLFQKPMTLGVDIVIHSLTKYIGGHSDVVGGAVISSHALIKQLFFSGYQLFGSVLQADSAAMIIRGLRTLPLRMKQHQDNALQVISYLESRPEVKAVHHPAADKQNRVLIEQQLQGYAGLLSFELEDAGFEKVAAFINHLTLFRIGTSWGGYESLVNSPLKKDNHEQLKAQGFDLGMIRLSVGLEGAAMQIKDLEKGFQAVTAY</sequence>
<evidence type="ECO:0000313" key="10">
    <source>
        <dbReference type="EMBL" id="RKD76357.1"/>
    </source>
</evidence>
<dbReference type="PANTHER" id="PTHR11808:SF80">
    <property type="entry name" value="CYSTATHIONINE GAMMA-LYASE"/>
    <property type="match status" value="1"/>
</dbReference>
<evidence type="ECO:0000256" key="8">
    <source>
        <dbReference type="PIRSR" id="PIRSR001434-2"/>
    </source>
</evidence>
<proteinExistence type="inferred from homology"/>
<dbReference type="GO" id="GO:0005737">
    <property type="term" value="C:cytoplasm"/>
    <property type="evidence" value="ECO:0007669"/>
    <property type="project" value="TreeGrafter"/>
</dbReference>
<keyword evidence="11" id="KW-1185">Reference proteome</keyword>
<keyword evidence="3 8" id="KW-0663">Pyridoxal phosphate</keyword>
<comment type="cofactor">
    <cofactor evidence="1 9">
        <name>pyridoxal 5'-phosphate</name>
        <dbReference type="ChEBI" id="CHEBI:597326"/>
    </cofactor>
</comment>
<comment type="caution">
    <text evidence="10">The sequence shown here is derived from an EMBL/GenBank/DDBJ whole genome shotgun (WGS) entry which is preliminary data.</text>
</comment>
<dbReference type="PANTHER" id="PTHR11808">
    <property type="entry name" value="TRANS-SULFURATION ENZYME FAMILY MEMBER"/>
    <property type="match status" value="1"/>
</dbReference>
<dbReference type="EMBL" id="RAPK01000006">
    <property type="protein sequence ID" value="RKD76357.1"/>
    <property type="molecule type" value="Genomic_DNA"/>
</dbReference>
<dbReference type="GO" id="GO:0019346">
    <property type="term" value="P:transsulfuration"/>
    <property type="evidence" value="ECO:0007669"/>
    <property type="project" value="InterPro"/>
</dbReference>
<dbReference type="CDD" id="cd00614">
    <property type="entry name" value="CGS_like"/>
    <property type="match status" value="1"/>
</dbReference>
<dbReference type="GO" id="GO:0018826">
    <property type="term" value="F:methionine gamma-lyase activity"/>
    <property type="evidence" value="ECO:0007669"/>
    <property type="project" value="UniProtKB-EC"/>
</dbReference>
<evidence type="ECO:0000256" key="7">
    <source>
        <dbReference type="ARBA" id="ARBA00052699"/>
    </source>
</evidence>
<evidence type="ECO:0000313" key="11">
    <source>
        <dbReference type="Proteomes" id="UP000285120"/>
    </source>
</evidence>
<evidence type="ECO:0000256" key="3">
    <source>
        <dbReference type="ARBA" id="ARBA00022898"/>
    </source>
</evidence>
<evidence type="ECO:0000256" key="5">
    <source>
        <dbReference type="ARBA" id="ARBA00047199"/>
    </source>
</evidence>
<dbReference type="InterPro" id="IPR015422">
    <property type="entry name" value="PyrdxlP-dep_Trfase_small"/>
</dbReference>
<dbReference type="GO" id="GO:0030170">
    <property type="term" value="F:pyridoxal phosphate binding"/>
    <property type="evidence" value="ECO:0007669"/>
    <property type="project" value="InterPro"/>
</dbReference>
<feature type="modified residue" description="N6-(pyridoxal phosphate)lysine" evidence="8">
    <location>
        <position position="205"/>
    </location>
</feature>
<evidence type="ECO:0000256" key="4">
    <source>
        <dbReference type="ARBA" id="ARBA00047175"/>
    </source>
</evidence>
<dbReference type="SUPFAM" id="SSF53383">
    <property type="entry name" value="PLP-dependent transferases"/>
    <property type="match status" value="1"/>
</dbReference>
<comment type="catalytic activity">
    <reaction evidence="6">
        <text>L-homocysteine + H2O = 2-oxobutanoate + hydrogen sulfide + NH4(+) + H(+)</text>
        <dbReference type="Rhea" id="RHEA:14501"/>
        <dbReference type="ChEBI" id="CHEBI:15377"/>
        <dbReference type="ChEBI" id="CHEBI:15378"/>
        <dbReference type="ChEBI" id="CHEBI:16763"/>
        <dbReference type="ChEBI" id="CHEBI:28938"/>
        <dbReference type="ChEBI" id="CHEBI:29919"/>
        <dbReference type="ChEBI" id="CHEBI:58199"/>
        <dbReference type="EC" id="4.4.1.2"/>
    </reaction>
    <physiologicalReaction direction="left-to-right" evidence="6">
        <dbReference type="Rhea" id="RHEA:14502"/>
    </physiologicalReaction>
</comment>
<dbReference type="InterPro" id="IPR015424">
    <property type="entry name" value="PyrdxlP-dep_Trfase"/>
</dbReference>
<name>A0A419V8H6_9BACL</name>
<evidence type="ECO:0000256" key="9">
    <source>
        <dbReference type="RuleBase" id="RU362118"/>
    </source>
</evidence>
<reference evidence="10 11" key="1">
    <citation type="submission" date="2018-09" db="EMBL/GenBank/DDBJ databases">
        <title>Genomic Encyclopedia of Archaeal and Bacterial Type Strains, Phase II (KMG-II): from individual species to whole genera.</title>
        <authorList>
            <person name="Goeker M."/>
        </authorList>
    </citation>
    <scope>NUCLEOTIDE SEQUENCE [LARGE SCALE GENOMIC DNA]</scope>
    <source>
        <strain evidence="10 11">DSM 17008</strain>
    </source>
</reference>
<comment type="similarity">
    <text evidence="2 9">Belongs to the trans-sulfuration enzymes family.</text>
</comment>
<dbReference type="InterPro" id="IPR000277">
    <property type="entry name" value="Cys/Met-Metab_PyrdxlP-dep_enz"/>
</dbReference>